<dbReference type="SUPFAM" id="SSF46785">
    <property type="entry name" value="Winged helix' DNA-binding domain"/>
    <property type="match status" value="1"/>
</dbReference>
<evidence type="ECO:0000256" key="2">
    <source>
        <dbReference type="ARBA" id="ARBA00023125"/>
    </source>
</evidence>
<evidence type="ECO:0000256" key="1">
    <source>
        <dbReference type="ARBA" id="ARBA00023015"/>
    </source>
</evidence>
<keyword evidence="1" id="KW-0805">Transcription regulation</keyword>
<evidence type="ECO:0000256" key="3">
    <source>
        <dbReference type="ARBA" id="ARBA00023159"/>
    </source>
</evidence>
<protein>
    <submittedName>
        <fullName evidence="6">Lrp/AsnC family leucine-responsive transcriptional regulator</fullName>
    </submittedName>
</protein>
<keyword evidence="7" id="KW-1185">Reference proteome</keyword>
<dbReference type="PRINTS" id="PR00033">
    <property type="entry name" value="HTHASNC"/>
</dbReference>
<dbReference type="SMART" id="SM00344">
    <property type="entry name" value="HTH_ASNC"/>
    <property type="match status" value="1"/>
</dbReference>
<dbReference type="SUPFAM" id="SSF54909">
    <property type="entry name" value="Dimeric alpha+beta barrel"/>
    <property type="match status" value="1"/>
</dbReference>
<keyword evidence="3" id="KW-0010">Activator</keyword>
<dbReference type="Pfam" id="PF13412">
    <property type="entry name" value="HTH_24"/>
    <property type="match status" value="1"/>
</dbReference>
<dbReference type="InterPro" id="IPR036390">
    <property type="entry name" value="WH_DNA-bd_sf"/>
</dbReference>
<dbReference type="InterPro" id="IPR011991">
    <property type="entry name" value="ArsR-like_HTH"/>
</dbReference>
<name>A0ABV2QFY0_9BURK</name>
<dbReference type="PANTHER" id="PTHR30154:SF0">
    <property type="entry name" value="LEUCINE-RESPONSIVE REGULATORY PROTEIN"/>
    <property type="match status" value="1"/>
</dbReference>
<dbReference type="InterPro" id="IPR000485">
    <property type="entry name" value="AsnC-type_HTH_dom"/>
</dbReference>
<keyword evidence="4" id="KW-0804">Transcription</keyword>
<dbReference type="Gene3D" id="3.30.70.920">
    <property type="match status" value="1"/>
</dbReference>
<dbReference type="Proteomes" id="UP001549320">
    <property type="component" value="Unassembled WGS sequence"/>
</dbReference>
<dbReference type="PROSITE" id="PS50956">
    <property type="entry name" value="HTH_ASNC_2"/>
    <property type="match status" value="1"/>
</dbReference>
<dbReference type="InterPro" id="IPR019888">
    <property type="entry name" value="Tscrpt_reg_AsnC-like"/>
</dbReference>
<dbReference type="EMBL" id="JBEPSH010000013">
    <property type="protein sequence ID" value="MET4579954.1"/>
    <property type="molecule type" value="Genomic_DNA"/>
</dbReference>
<dbReference type="Gene3D" id="1.10.10.10">
    <property type="entry name" value="Winged helix-like DNA-binding domain superfamily/Winged helix DNA-binding domain"/>
    <property type="match status" value="1"/>
</dbReference>
<feature type="domain" description="HTH asnC-type" evidence="5">
    <location>
        <begin position="4"/>
        <end position="65"/>
    </location>
</feature>
<evidence type="ECO:0000313" key="7">
    <source>
        <dbReference type="Proteomes" id="UP001549320"/>
    </source>
</evidence>
<dbReference type="CDD" id="cd00090">
    <property type="entry name" value="HTH_ARSR"/>
    <property type="match status" value="1"/>
</dbReference>
<gene>
    <name evidence="6" type="ORF">ABIE13_005092</name>
</gene>
<dbReference type="RefSeq" id="WP_354448525.1">
    <property type="nucleotide sequence ID" value="NZ_JBEPSH010000013.1"/>
</dbReference>
<dbReference type="Pfam" id="PF01037">
    <property type="entry name" value="AsnC_trans_reg"/>
    <property type="match status" value="1"/>
</dbReference>
<sequence length="159" mass="18207">MHFLDRIDRKILHELQREGRISMTDLAERVGLSTSPCTERVRRMEREGVIKGYHARVDPEALGRGLLVFVELTLSSKSAEVFEQVRRELLHEPRVLECHLVSGTFDYLIKARLSAMREYRDLLGQILRKVPVPAQSNSYVVMEEIKEGLLMPVDPVPAA</sequence>
<evidence type="ECO:0000259" key="5">
    <source>
        <dbReference type="PROSITE" id="PS50956"/>
    </source>
</evidence>
<comment type="caution">
    <text evidence="6">The sequence shown here is derived from an EMBL/GenBank/DDBJ whole genome shotgun (WGS) entry which is preliminary data.</text>
</comment>
<organism evidence="6 7">
    <name type="scientific">Ottowia thiooxydans</name>
    <dbReference type="NCBI Taxonomy" id="219182"/>
    <lineage>
        <taxon>Bacteria</taxon>
        <taxon>Pseudomonadati</taxon>
        <taxon>Pseudomonadota</taxon>
        <taxon>Betaproteobacteria</taxon>
        <taxon>Burkholderiales</taxon>
        <taxon>Comamonadaceae</taxon>
        <taxon>Ottowia</taxon>
    </lineage>
</organism>
<dbReference type="InterPro" id="IPR019887">
    <property type="entry name" value="Tscrpt_reg_AsnC/Lrp_C"/>
</dbReference>
<keyword evidence="2" id="KW-0238">DNA-binding</keyword>
<proteinExistence type="predicted"/>
<accession>A0ABV2QFY0</accession>
<dbReference type="PROSITE" id="PS00519">
    <property type="entry name" value="HTH_ASNC_1"/>
    <property type="match status" value="1"/>
</dbReference>
<dbReference type="PANTHER" id="PTHR30154">
    <property type="entry name" value="LEUCINE-RESPONSIVE REGULATORY PROTEIN"/>
    <property type="match status" value="1"/>
</dbReference>
<dbReference type="InterPro" id="IPR011008">
    <property type="entry name" value="Dimeric_a/b-barrel"/>
</dbReference>
<reference evidence="6 7" key="1">
    <citation type="submission" date="2024-06" db="EMBL/GenBank/DDBJ databases">
        <title>Sorghum-associated microbial communities from plants grown in Nebraska, USA.</title>
        <authorList>
            <person name="Schachtman D."/>
        </authorList>
    </citation>
    <scope>NUCLEOTIDE SEQUENCE [LARGE SCALE GENOMIC DNA]</scope>
    <source>
        <strain evidence="6 7">2709</strain>
    </source>
</reference>
<evidence type="ECO:0000256" key="4">
    <source>
        <dbReference type="ARBA" id="ARBA00023163"/>
    </source>
</evidence>
<dbReference type="InterPro" id="IPR036388">
    <property type="entry name" value="WH-like_DNA-bd_sf"/>
</dbReference>
<evidence type="ECO:0000313" key="6">
    <source>
        <dbReference type="EMBL" id="MET4579954.1"/>
    </source>
</evidence>
<dbReference type="InterPro" id="IPR019885">
    <property type="entry name" value="Tscrpt_reg_HTH_AsnC-type_CS"/>
</dbReference>